<dbReference type="Pfam" id="PF00550">
    <property type="entry name" value="PP-binding"/>
    <property type="match status" value="1"/>
</dbReference>
<sequence length="885" mass="94062">MHLPAPAQAGIRPVPFVRDLAAHGDRTALITADGELSYRELAARVSESAGQLGSGRRLVLLAGANRTEALVGYLAALAAGHPLLLVPGGSGQALRSLTAAYDPDVVLTADGAGGLRIEERRADPSYTAHELHPELALLLSTSGSTGSPKLVRLSQENLQSNAAAIASYLGIRESDRAATTLPVHYCYGLSVVNSHLLRGAALVLTELSVADTCFWDLFRTARATTLAGVPYTFDLLDRVGFASMELPHLRYVTQAGGRLAPERVRRFAELGRERGWDLFVMYGQTEATARMAYLPPDLAAAHPTAIGVPIPGGEFRLAAPEAGADTDSDSGELVYTGANVMLGYATAPADLALGRTVHELRTGDLARRTPEGLYEITGRSSRFAKILGLRIDPQRVEGLLAEHGISALCAGGDGELLIAARTAAPHARRVRRLVAEECGLPPRAIRVRCVAELPRLASGKPDYAAVRAHAAPDPSAPAAADAPHDAPPEAAPGSAAGLRALYGQILDLPPEQVPAHGSFTSLGGDSLSYVELSVRLEQALGRLPEGWHLRTIAELAAADGEADQGAARGRIREIETGVLLRAVGIVLIVGTHIPLFRLPGGAHVLLGVAGYNFARFLLTSHGARERARRIRASVLRVVVPSTLCITLTMLTVREEYQITQPLLLASVLGPYDTGSGLNYWFVEALVYFLTALAALLCVPLLDRAERRFPFAFPLAVTALGIALHHGGFTFGSHKPHLAPLMVFWIFALGWAAARATRVSQRLVLTLAVVVTVPGLFDVPQPQRALFIVAGLALLIWVPRLPGTKLLNRAAAVLASSSLYVYLTHYAVFPLFTDPLAGLLASLAVGIGYARLAAWVPRRIGAIRRGGGGATAFSRLRACPTAIRRR</sequence>
<evidence type="ECO:0000256" key="1">
    <source>
        <dbReference type="SAM" id="MobiDB-lite"/>
    </source>
</evidence>
<proteinExistence type="predicted"/>
<feature type="transmembrane region" description="Helical" evidence="2">
    <location>
        <begin position="784"/>
        <end position="802"/>
    </location>
</feature>
<comment type="caution">
    <text evidence="4">The sequence shown here is derived from an EMBL/GenBank/DDBJ whole genome shotgun (WGS) entry which is preliminary data.</text>
</comment>
<evidence type="ECO:0000256" key="2">
    <source>
        <dbReference type="SAM" id="Phobius"/>
    </source>
</evidence>
<dbReference type="PROSITE" id="PS50075">
    <property type="entry name" value="CARRIER"/>
    <property type="match status" value="1"/>
</dbReference>
<dbReference type="Gene3D" id="3.40.50.12780">
    <property type="entry name" value="N-terminal domain of ligase-like"/>
    <property type="match status" value="1"/>
</dbReference>
<keyword evidence="5" id="KW-1185">Reference proteome</keyword>
<feature type="transmembrane region" description="Helical" evidence="2">
    <location>
        <begin position="762"/>
        <end position="778"/>
    </location>
</feature>
<keyword evidence="2" id="KW-0812">Transmembrane</keyword>
<dbReference type="PANTHER" id="PTHR43767">
    <property type="entry name" value="LONG-CHAIN-FATTY-ACID--COA LIGASE"/>
    <property type="match status" value="1"/>
</dbReference>
<reference evidence="5" key="1">
    <citation type="journal article" date="2019" name="Int. J. Syst. Evol. Microbiol.">
        <title>The Global Catalogue of Microorganisms (GCM) 10K type strain sequencing project: providing services to taxonomists for standard genome sequencing and annotation.</title>
        <authorList>
            <consortium name="The Broad Institute Genomics Platform"/>
            <consortium name="The Broad Institute Genome Sequencing Center for Infectious Disease"/>
            <person name="Wu L."/>
            <person name="Ma J."/>
        </authorList>
    </citation>
    <scope>NUCLEOTIDE SEQUENCE [LARGE SCALE GENOMIC DNA]</scope>
    <source>
        <strain evidence="5">CGMCC 1.13681</strain>
    </source>
</reference>
<dbReference type="InterPro" id="IPR000873">
    <property type="entry name" value="AMP-dep_synth/lig_dom"/>
</dbReference>
<dbReference type="InterPro" id="IPR036736">
    <property type="entry name" value="ACP-like_sf"/>
</dbReference>
<dbReference type="SUPFAM" id="SSF47336">
    <property type="entry name" value="ACP-like"/>
    <property type="match status" value="1"/>
</dbReference>
<dbReference type="SUPFAM" id="SSF56801">
    <property type="entry name" value="Acetyl-CoA synthetase-like"/>
    <property type="match status" value="1"/>
</dbReference>
<feature type="transmembrane region" description="Helical" evidence="2">
    <location>
        <begin position="834"/>
        <end position="855"/>
    </location>
</feature>
<feature type="transmembrane region" description="Helical" evidence="2">
    <location>
        <begin position="708"/>
        <end position="730"/>
    </location>
</feature>
<dbReference type="Proteomes" id="UP001596413">
    <property type="component" value="Unassembled WGS sequence"/>
</dbReference>
<feature type="transmembrane region" description="Helical" evidence="2">
    <location>
        <begin position="601"/>
        <end position="618"/>
    </location>
</feature>
<evidence type="ECO:0000313" key="4">
    <source>
        <dbReference type="EMBL" id="MFC7218280.1"/>
    </source>
</evidence>
<dbReference type="EMBL" id="JBHSZO010000010">
    <property type="protein sequence ID" value="MFC7218280.1"/>
    <property type="molecule type" value="Genomic_DNA"/>
</dbReference>
<feature type="region of interest" description="Disordered" evidence="1">
    <location>
        <begin position="468"/>
        <end position="493"/>
    </location>
</feature>
<dbReference type="Pfam" id="PF00501">
    <property type="entry name" value="AMP-binding"/>
    <property type="match status" value="1"/>
</dbReference>
<organism evidence="4 5">
    <name type="scientific">Streptomyces polyrhachis</name>
    <dbReference type="NCBI Taxonomy" id="1282885"/>
    <lineage>
        <taxon>Bacteria</taxon>
        <taxon>Bacillati</taxon>
        <taxon>Actinomycetota</taxon>
        <taxon>Actinomycetes</taxon>
        <taxon>Kitasatosporales</taxon>
        <taxon>Streptomycetaceae</taxon>
        <taxon>Streptomyces</taxon>
    </lineage>
</organism>
<dbReference type="PANTHER" id="PTHR43767:SF1">
    <property type="entry name" value="NONRIBOSOMAL PEPTIDE SYNTHASE PES1 (EUROFUNG)-RELATED"/>
    <property type="match status" value="1"/>
</dbReference>
<protein>
    <submittedName>
        <fullName evidence="4">AMP-binding protein</fullName>
    </submittedName>
</protein>
<dbReference type="InterPro" id="IPR009081">
    <property type="entry name" value="PP-bd_ACP"/>
</dbReference>
<feature type="transmembrane region" description="Helical" evidence="2">
    <location>
        <begin position="736"/>
        <end position="753"/>
    </location>
</feature>
<dbReference type="InterPro" id="IPR050237">
    <property type="entry name" value="ATP-dep_AMP-bd_enzyme"/>
</dbReference>
<evidence type="ECO:0000259" key="3">
    <source>
        <dbReference type="PROSITE" id="PS50075"/>
    </source>
</evidence>
<feature type="transmembrane region" description="Helical" evidence="2">
    <location>
        <begin position="630"/>
        <end position="652"/>
    </location>
</feature>
<keyword evidence="2" id="KW-1133">Transmembrane helix</keyword>
<feature type="domain" description="Carrier" evidence="3">
    <location>
        <begin position="489"/>
        <end position="566"/>
    </location>
</feature>
<feature type="transmembrane region" description="Helical" evidence="2">
    <location>
        <begin position="679"/>
        <end position="701"/>
    </location>
</feature>
<dbReference type="InterPro" id="IPR042099">
    <property type="entry name" value="ANL_N_sf"/>
</dbReference>
<feature type="compositionally biased region" description="Low complexity" evidence="1">
    <location>
        <begin position="468"/>
        <end position="481"/>
    </location>
</feature>
<dbReference type="RefSeq" id="WP_386413597.1">
    <property type="nucleotide sequence ID" value="NZ_JBHSZO010000010.1"/>
</dbReference>
<dbReference type="Gene3D" id="1.10.1200.10">
    <property type="entry name" value="ACP-like"/>
    <property type="match status" value="1"/>
</dbReference>
<accession>A0ABW2GG31</accession>
<feature type="transmembrane region" description="Helical" evidence="2">
    <location>
        <begin position="809"/>
        <end position="828"/>
    </location>
</feature>
<name>A0ABW2GG31_9ACTN</name>
<gene>
    <name evidence="4" type="ORF">ACFQLX_08890</name>
</gene>
<evidence type="ECO:0000313" key="5">
    <source>
        <dbReference type="Proteomes" id="UP001596413"/>
    </source>
</evidence>
<keyword evidence="2" id="KW-0472">Membrane</keyword>